<feature type="domain" description="CTLH" evidence="12">
    <location>
        <begin position="168"/>
        <end position="215"/>
    </location>
</feature>
<feature type="domain" description="RING-Gid-type" evidence="13">
    <location>
        <begin position="359"/>
        <end position="400"/>
    </location>
</feature>
<dbReference type="GO" id="GO:0008270">
    <property type="term" value="F:zinc ion binding"/>
    <property type="evidence" value="ECO:0007669"/>
    <property type="project" value="UniProtKB-KW"/>
</dbReference>
<evidence type="ECO:0000256" key="2">
    <source>
        <dbReference type="ARBA" id="ARBA00004496"/>
    </source>
</evidence>
<dbReference type="InterPro" id="IPR013083">
    <property type="entry name" value="Znf_RING/FYVE/PHD"/>
</dbReference>
<protein>
    <recommendedName>
        <fullName evidence="9">GID complex catalytic subunit 2</fullName>
    </recommendedName>
    <alternativeName>
        <fullName evidence="8">Glucose-induced degradation protein 2</fullName>
    </alternativeName>
</protein>
<dbReference type="Pfam" id="PF13445">
    <property type="entry name" value="zf-RING_UBOX"/>
    <property type="match status" value="1"/>
</dbReference>
<keyword evidence="3" id="KW-0963">Cytoplasm</keyword>
<dbReference type="Gene3D" id="3.30.40.10">
    <property type="entry name" value="Zinc/RING finger domain, C3HC4 (zinc finger)"/>
    <property type="match status" value="1"/>
</dbReference>
<dbReference type="EMBL" id="KV441405">
    <property type="protein sequence ID" value="OAF56193.1"/>
    <property type="molecule type" value="Genomic_DNA"/>
</dbReference>
<dbReference type="Pfam" id="PF10607">
    <property type="entry name" value="CTLH"/>
    <property type="match status" value="1"/>
</dbReference>
<dbReference type="GO" id="GO:0005634">
    <property type="term" value="C:nucleus"/>
    <property type="evidence" value="ECO:0007669"/>
    <property type="project" value="TreeGrafter"/>
</dbReference>
<comment type="similarity">
    <text evidence="7">Belongs to the RMD5/GID2 family.</text>
</comment>
<sequence>MEALQLELARLQKDASLSQSIEDVDKVLEQLCNAQEAIAADSNTASITLAKLQNPFKQGLDRVTDDLKKIYSAHNKYGKALDKNLSQKSLPSETLSTDYDALASHPTLINRAIAMHLLREGQFAVASTFIEEAHASPPEAKPTPGTPNPYHGDEEEFTSLKSQELQAKFANMYAILGHLRKRNLLPAIEWAREHSSELEKRGSNLEFELTKLQYVWLFQGPQVNGLPNDSRNGLPGAITYARESFGRFQARFLRDIQQLSAAMAFESNLQDSPYRLTFETDSAWSEVAQSFTREFCSLLGLSADSPLYISVTAGAIALPTLLKLANIMKEKRTEWTTQHELPVEIPLPRSMTYHAIFVCPVSKEQSTEQNPPMMMPCGHVVAKESLQRLSKGQRFKCPYCPSESFPRDAKEIYL</sequence>
<feature type="region of interest" description="Disordered" evidence="11">
    <location>
        <begin position="134"/>
        <end position="157"/>
    </location>
</feature>
<dbReference type="PROSITE" id="PS50896">
    <property type="entry name" value="LISH"/>
    <property type="match status" value="1"/>
</dbReference>
<dbReference type="VEuPathDB" id="FungiDB:GMDG_02529"/>
<dbReference type="eggNOG" id="KOG2817">
    <property type="taxonomic scope" value="Eukaryota"/>
</dbReference>
<dbReference type="PANTHER" id="PTHR12170">
    <property type="entry name" value="MACROPHAGE ERYTHROBLAST ATTACHER-RELATED"/>
    <property type="match status" value="1"/>
</dbReference>
<dbReference type="FunFam" id="3.30.40.10:FF:000143">
    <property type="entry name" value="Regulator of gluconeogenesis Rmd5"/>
    <property type="match status" value="1"/>
</dbReference>
<dbReference type="InterPro" id="IPR006594">
    <property type="entry name" value="LisH"/>
</dbReference>
<keyword evidence="4" id="KW-0479">Metal-binding</keyword>
<dbReference type="PANTHER" id="PTHR12170:SF3">
    <property type="entry name" value="GH10162P"/>
    <property type="match status" value="1"/>
</dbReference>
<dbReference type="RefSeq" id="XP_024321490.1">
    <property type="nucleotide sequence ID" value="XM_024471075.1"/>
</dbReference>
<reference evidence="14" key="1">
    <citation type="submission" date="2016-03" db="EMBL/GenBank/DDBJ databases">
        <title>Updated assembly of Pseudogymnoascus destructans, the fungus causing white-nose syndrome of bats.</title>
        <authorList>
            <person name="Palmer J.M."/>
            <person name="Drees K.P."/>
            <person name="Foster J.T."/>
            <person name="Lindner D.L."/>
        </authorList>
    </citation>
    <scope>NUCLEOTIDE SEQUENCE [LARGE SCALE GENOMIC DNA]</scope>
    <source>
        <strain evidence="14">20631-21</strain>
    </source>
</reference>
<evidence type="ECO:0000256" key="7">
    <source>
        <dbReference type="ARBA" id="ARBA00061136"/>
    </source>
</evidence>
<evidence type="ECO:0000256" key="9">
    <source>
        <dbReference type="ARBA" id="ARBA00080744"/>
    </source>
</evidence>
<keyword evidence="5 10" id="KW-0863">Zinc-finger</keyword>
<evidence type="ECO:0000256" key="6">
    <source>
        <dbReference type="ARBA" id="ARBA00022833"/>
    </source>
</evidence>
<evidence type="ECO:0000256" key="10">
    <source>
        <dbReference type="PROSITE-ProRule" id="PRU01215"/>
    </source>
</evidence>
<evidence type="ECO:0000256" key="4">
    <source>
        <dbReference type="ARBA" id="ARBA00022723"/>
    </source>
</evidence>
<dbReference type="GO" id="GO:0005737">
    <property type="term" value="C:cytoplasm"/>
    <property type="evidence" value="ECO:0007669"/>
    <property type="project" value="UniProtKB-SubCell"/>
</dbReference>
<dbReference type="InterPro" id="IPR006595">
    <property type="entry name" value="CTLH_C"/>
</dbReference>
<gene>
    <name evidence="14" type="ORF">VC83_07505</name>
</gene>
<dbReference type="GO" id="GO:0061630">
    <property type="term" value="F:ubiquitin protein ligase activity"/>
    <property type="evidence" value="ECO:0007669"/>
    <property type="project" value="InterPro"/>
</dbReference>
<comment type="function">
    <text evidence="1">Involved in the proteasome-dependent degradation of fructose-1,6-bisphosphatase.</text>
</comment>
<comment type="subcellular location">
    <subcellularLocation>
        <location evidence="2">Cytoplasm</location>
    </subcellularLocation>
</comment>
<feature type="zinc finger region" description="RING-Gid-type" evidence="10">
    <location>
        <begin position="359"/>
        <end position="400"/>
    </location>
</feature>
<evidence type="ECO:0000256" key="1">
    <source>
        <dbReference type="ARBA" id="ARBA00002343"/>
    </source>
</evidence>
<evidence type="ECO:0000256" key="8">
    <source>
        <dbReference type="ARBA" id="ARBA00075398"/>
    </source>
</evidence>
<dbReference type="PROSITE" id="PS51867">
    <property type="entry name" value="ZF_RING_GID"/>
    <property type="match status" value="1"/>
</dbReference>
<accession>A0A177A512</accession>
<evidence type="ECO:0000259" key="13">
    <source>
        <dbReference type="PROSITE" id="PS51867"/>
    </source>
</evidence>
<dbReference type="SUPFAM" id="SSF57850">
    <property type="entry name" value="RING/U-box"/>
    <property type="match status" value="1"/>
</dbReference>
<dbReference type="GO" id="GO:0034657">
    <property type="term" value="C:GID complex"/>
    <property type="evidence" value="ECO:0007669"/>
    <property type="project" value="TreeGrafter"/>
</dbReference>
<dbReference type="OrthoDB" id="1933281at2759"/>
<proteinExistence type="inferred from homology"/>
<dbReference type="InterPro" id="IPR024964">
    <property type="entry name" value="CTLH/CRA"/>
</dbReference>
<dbReference type="InterPro" id="IPR013144">
    <property type="entry name" value="CRA_dom"/>
</dbReference>
<dbReference type="SMART" id="SM00757">
    <property type="entry name" value="CRA"/>
    <property type="match status" value="1"/>
</dbReference>
<evidence type="ECO:0000313" key="14">
    <source>
        <dbReference type="EMBL" id="OAF56193.1"/>
    </source>
</evidence>
<dbReference type="InterPro" id="IPR044063">
    <property type="entry name" value="ZF_RING_GID"/>
</dbReference>
<evidence type="ECO:0000256" key="11">
    <source>
        <dbReference type="SAM" id="MobiDB-lite"/>
    </source>
</evidence>
<dbReference type="SMART" id="SM00668">
    <property type="entry name" value="CTLH"/>
    <property type="match status" value="1"/>
</dbReference>
<dbReference type="PROSITE" id="PS50897">
    <property type="entry name" value="CTLH"/>
    <property type="match status" value="1"/>
</dbReference>
<dbReference type="AlphaFoldDB" id="A0A177A512"/>
<evidence type="ECO:0000256" key="3">
    <source>
        <dbReference type="ARBA" id="ARBA00022490"/>
    </source>
</evidence>
<organism evidence="14">
    <name type="scientific">Pseudogymnoascus destructans</name>
    <dbReference type="NCBI Taxonomy" id="655981"/>
    <lineage>
        <taxon>Eukaryota</taxon>
        <taxon>Fungi</taxon>
        <taxon>Dikarya</taxon>
        <taxon>Ascomycota</taxon>
        <taxon>Pezizomycotina</taxon>
        <taxon>Leotiomycetes</taxon>
        <taxon>Thelebolales</taxon>
        <taxon>Thelebolaceae</taxon>
        <taxon>Pseudogymnoascus</taxon>
    </lineage>
</organism>
<dbReference type="CDD" id="cd16652">
    <property type="entry name" value="dRING_Rmd5p-like"/>
    <property type="match status" value="1"/>
</dbReference>
<dbReference type="GO" id="GO:0043161">
    <property type="term" value="P:proteasome-mediated ubiquitin-dependent protein catabolic process"/>
    <property type="evidence" value="ECO:0007669"/>
    <property type="project" value="InterPro"/>
</dbReference>
<evidence type="ECO:0000256" key="5">
    <source>
        <dbReference type="ARBA" id="ARBA00022771"/>
    </source>
</evidence>
<dbReference type="InterPro" id="IPR045098">
    <property type="entry name" value="Fyv10_fam"/>
</dbReference>
<dbReference type="InterPro" id="IPR027370">
    <property type="entry name" value="Znf-RING_euk"/>
</dbReference>
<dbReference type="InterPro" id="IPR037683">
    <property type="entry name" value="Rmd5_dRing"/>
</dbReference>
<keyword evidence="6" id="KW-0862">Zinc</keyword>
<name>A0A177A512_9PEZI</name>
<evidence type="ECO:0000259" key="12">
    <source>
        <dbReference type="PROSITE" id="PS50897"/>
    </source>
</evidence>
<dbReference type="GeneID" id="36290550"/>
<dbReference type="Proteomes" id="UP000077154">
    <property type="component" value="Unassembled WGS sequence"/>
</dbReference>